<dbReference type="NCBIfam" id="NF033805">
    <property type="entry name" value="invasion_CiaB"/>
    <property type="match status" value="1"/>
</dbReference>
<dbReference type="Pfam" id="PF25448">
    <property type="entry name" value="DUF7897"/>
    <property type="match status" value="1"/>
</dbReference>
<gene>
    <name evidence="2" type="primary">ciaB</name>
    <name evidence="2" type="ORF">Helico5904_1350</name>
</gene>
<evidence type="ECO:0000259" key="1">
    <source>
        <dbReference type="Pfam" id="PF25448"/>
    </source>
</evidence>
<proteinExistence type="predicted"/>
<feature type="domain" description="DUF7897" evidence="1">
    <location>
        <begin position="13"/>
        <end position="634"/>
    </location>
</feature>
<protein>
    <submittedName>
        <fullName evidence="2">Invasion antigen B</fullName>
    </submittedName>
</protein>
<dbReference type="AlphaFoldDB" id="A0A650ELG3"/>
<evidence type="ECO:0000313" key="2">
    <source>
        <dbReference type="EMBL" id="QGT50463.1"/>
    </source>
</evidence>
<organism evidence="2">
    <name type="scientific">uncultured Helicobacter sp</name>
    <dbReference type="NCBI Taxonomy" id="175537"/>
    <lineage>
        <taxon>Bacteria</taxon>
        <taxon>Pseudomonadati</taxon>
        <taxon>Campylobacterota</taxon>
        <taxon>Epsilonproteobacteria</taxon>
        <taxon>Campylobacterales</taxon>
        <taxon>Helicobacteraceae</taxon>
        <taxon>Helicobacter</taxon>
        <taxon>environmental samples</taxon>
    </lineage>
</organism>
<name>A0A650ELG3_9HELI</name>
<accession>A0A650ELG3</accession>
<sequence>MNTSSHQITFESHLKLIYEMAKESIKTTNEFFRVLENDDASLQIHYTTLEHLAQKLEIPTSKANLMALAQRIVNLREDSILQVLEDSEKYHSLAQDSQKQAKEWLKSCQYQLLEFVRDYYNQAHQAILDRISQEQLLSAFYREILFGVHRIGQAMNEFFKVWNQTLIDEINTALSEKYDFSQALHLLQPTLDKDSQGEYVGRSYSIPILVDKSSQQEIYVSLPYKKAFPLQVASITKAIDQTLESLASLEDSIYHKKEAYIAYFVALKRAWNEEDSTQLITQWQSVDMAWMEIDTPLQIAHPLEYYEDIYRHSVAPEWDLRLSKSQKAHQNTALQVQKMFEKIASQIHCDEDLKHFVLASLSQTTLYNALPLLFYGAELNGLFSAQVVPNDEWVSSQKGKKIFAFPDRILMQNRAKPKMKLQYEIFDKDFLEKARGVMFDNEDLWYQIYDISTNGHEFGHILWVDEHTESVMNIDGEFKNIEEFKATCGGLMAYFITLTPQDLHTSNALLDALFSDHIRRAVGLMAWRTSTEVRPYYCEGLLHLSGMFESGVLSFDAHQSPKLQIHTRHYKELLAWYQEAYLSLSRHYVYKRPSKIWLESYVINDKGLHKAKNPAVDAFVEYYWERYKLIGQEIL</sequence>
<dbReference type="EMBL" id="MN577569">
    <property type="protein sequence ID" value="QGT50463.1"/>
    <property type="molecule type" value="Genomic_DNA"/>
</dbReference>
<reference evidence="2" key="1">
    <citation type="journal article" date="2020" name="J. ISSAAS">
        <title>Lactobacilli and other gastrointestinal microbiota of Peromyscus leucopus, reservoir host for agents of Lyme disease and other zoonoses in North America.</title>
        <authorList>
            <person name="Milovic A."/>
            <person name="Bassam K."/>
            <person name="Shao H."/>
            <person name="Chatzistamou I."/>
            <person name="Tufts D.M."/>
            <person name="Diuk-Wasser M."/>
            <person name="Barbour A.G."/>
        </authorList>
    </citation>
    <scope>NUCLEOTIDE SEQUENCE</scope>
    <source>
        <strain evidence="2">LL4</strain>
    </source>
</reference>
<dbReference type="InterPro" id="IPR057219">
    <property type="entry name" value="DUF7897"/>
</dbReference>